<dbReference type="AlphaFoldDB" id="A0A1Y1IUT7"/>
<evidence type="ECO:0000313" key="4">
    <source>
        <dbReference type="Proteomes" id="UP000054558"/>
    </source>
</evidence>
<dbReference type="SUPFAM" id="SSF50199">
    <property type="entry name" value="Staphylococcal nuclease"/>
    <property type="match status" value="1"/>
</dbReference>
<gene>
    <name evidence="3" type="ORF">KFL_010720030</name>
</gene>
<proteinExistence type="predicted"/>
<dbReference type="Proteomes" id="UP000054558">
    <property type="component" value="Unassembled WGS sequence"/>
</dbReference>
<dbReference type="Gene3D" id="2.40.50.90">
    <property type="match status" value="1"/>
</dbReference>
<dbReference type="EMBL" id="DF238021">
    <property type="protein sequence ID" value="GAQ92616.1"/>
    <property type="molecule type" value="Genomic_DNA"/>
</dbReference>
<accession>A0A1Y1IUT7</accession>
<dbReference type="PROSITE" id="PS01284">
    <property type="entry name" value="TNASE_2"/>
    <property type="match status" value="1"/>
</dbReference>
<dbReference type="InterPro" id="IPR011009">
    <property type="entry name" value="Kinase-like_dom_sf"/>
</dbReference>
<reference evidence="3 4" key="1">
    <citation type="journal article" date="2014" name="Nat. Commun.">
        <title>Klebsormidium flaccidum genome reveals primary factors for plant terrestrial adaptation.</title>
        <authorList>
            <person name="Hori K."/>
            <person name="Maruyama F."/>
            <person name="Fujisawa T."/>
            <person name="Togashi T."/>
            <person name="Yamamoto N."/>
            <person name="Seo M."/>
            <person name="Sato S."/>
            <person name="Yamada T."/>
            <person name="Mori H."/>
            <person name="Tajima N."/>
            <person name="Moriyama T."/>
            <person name="Ikeuchi M."/>
            <person name="Watanabe M."/>
            <person name="Wada H."/>
            <person name="Kobayashi K."/>
            <person name="Saito M."/>
            <person name="Masuda T."/>
            <person name="Sasaki-Sekimoto Y."/>
            <person name="Mashiguchi K."/>
            <person name="Awai K."/>
            <person name="Shimojima M."/>
            <person name="Masuda S."/>
            <person name="Iwai M."/>
            <person name="Nobusawa T."/>
            <person name="Narise T."/>
            <person name="Kondo S."/>
            <person name="Saito H."/>
            <person name="Sato R."/>
            <person name="Murakawa M."/>
            <person name="Ihara Y."/>
            <person name="Oshima-Yamada Y."/>
            <person name="Ohtaka K."/>
            <person name="Satoh M."/>
            <person name="Sonobe K."/>
            <person name="Ishii M."/>
            <person name="Ohtani R."/>
            <person name="Kanamori-Sato M."/>
            <person name="Honoki R."/>
            <person name="Miyazaki D."/>
            <person name="Mochizuki H."/>
            <person name="Umetsu J."/>
            <person name="Higashi K."/>
            <person name="Shibata D."/>
            <person name="Kamiya Y."/>
            <person name="Sato N."/>
            <person name="Nakamura Y."/>
            <person name="Tabata S."/>
            <person name="Ida S."/>
            <person name="Kurokawa K."/>
            <person name="Ohta H."/>
        </authorList>
    </citation>
    <scope>NUCLEOTIDE SEQUENCE [LARGE SCALE GENOMIC DNA]</scope>
    <source>
        <strain evidence="3 4">NIES-2285</strain>
    </source>
</reference>
<dbReference type="Pfam" id="PF00565">
    <property type="entry name" value="SNase"/>
    <property type="match status" value="1"/>
</dbReference>
<dbReference type="InterPro" id="IPR017441">
    <property type="entry name" value="Protein_kinase_ATP_BS"/>
</dbReference>
<dbReference type="Gene3D" id="1.10.510.10">
    <property type="entry name" value="Transferase(Phosphotransferase) domain 1"/>
    <property type="match status" value="1"/>
</dbReference>
<feature type="domain" description="Protein kinase" evidence="2">
    <location>
        <begin position="85"/>
        <end position="441"/>
    </location>
</feature>
<sequence>MKRRSPLMIDLDWRKLRSNAAKSLLDKRVAAFIEQETNGPDQQGATQVEGFRRAFSRLGWTEPPPGIPLGEVKEMITDRLGRRELTVQKYIGGGISGSVFRVERREADGNIAKAVVKIVRIRHDGEWTTFVREVDKQRQFAELLDDHLETKTLRVPTVHEMWKLPGGMEAAVLMESIDGSLGSFVRRYRDNPSFLLEIARQLKRTVASLRRKKVVHGDLHYENIGYKLLPNGRPEIYIIDFGRSVGPLTATRFERVADIDRWCVWRAACTRGTSAAAFNKALHEVSFPGSRVMDDCTGFGSKPISDGMDAKMVERIDDLSFGLKTYCRPVSLHDLVTISVVFPFQGRDVHKINCRVLGLDSAESTSKNPIVKAWAVKARNRMLSLIAPGVFEVDGSYSKKDIERLLAENVSMLYIHAYEYEKFGRLLVDLFLDDSASDRGLKTYCRLVSLHDLDTISVVFPFQGRDVHKINCRVLGLDSAELTSKNPIVKAWAVKARNRMLSLIAPGVFDFDGNYAKKDIERLLAENVSMLYIHAYEYEKFGRLLVDLFLDDSASDRGLDSAELTSKNPIVKAWAVKARNRMLSLIAPGVFEVDGSYAKKDIERLLAENVSMLYIHAYEYEKFGRLLVDLFLDDPASDRGVFEIDGNYTRKDINKLFRENVALIWMDAKGWDKYGRCLGDIYLSPDDTKSLQTICIEQGYAKVYDGGTKNQWVPEDCVLRS</sequence>
<keyword evidence="3" id="KW-0418">Kinase</keyword>
<organism evidence="3 4">
    <name type="scientific">Klebsormidium nitens</name>
    <name type="common">Green alga</name>
    <name type="synonym">Ulothrix nitens</name>
    <dbReference type="NCBI Taxonomy" id="105231"/>
    <lineage>
        <taxon>Eukaryota</taxon>
        <taxon>Viridiplantae</taxon>
        <taxon>Streptophyta</taxon>
        <taxon>Klebsormidiophyceae</taxon>
        <taxon>Klebsormidiales</taxon>
        <taxon>Klebsormidiaceae</taxon>
        <taxon>Klebsormidium</taxon>
    </lineage>
</organism>
<keyword evidence="3" id="KW-0808">Transferase</keyword>
<dbReference type="InterPro" id="IPR002071">
    <property type="entry name" value="Thermonucl_AS"/>
</dbReference>
<dbReference type="GO" id="GO:0004518">
    <property type="term" value="F:nuclease activity"/>
    <property type="evidence" value="ECO:0007669"/>
    <property type="project" value="InterPro"/>
</dbReference>
<dbReference type="PROSITE" id="PS50011">
    <property type="entry name" value="PROTEIN_KINASE_DOM"/>
    <property type="match status" value="1"/>
</dbReference>
<evidence type="ECO:0000259" key="2">
    <source>
        <dbReference type="PROSITE" id="PS50011"/>
    </source>
</evidence>
<dbReference type="InterPro" id="IPR016071">
    <property type="entry name" value="Staphylococal_nuclease_OB-fold"/>
</dbReference>
<dbReference type="GO" id="GO:0004672">
    <property type="term" value="F:protein kinase activity"/>
    <property type="evidence" value="ECO:0007669"/>
    <property type="project" value="InterPro"/>
</dbReference>
<keyword evidence="4" id="KW-1185">Reference proteome</keyword>
<evidence type="ECO:0000256" key="1">
    <source>
        <dbReference type="PROSITE-ProRule" id="PRU10141"/>
    </source>
</evidence>
<feature type="binding site" evidence="1">
    <location>
        <position position="117"/>
    </location>
    <ligand>
        <name>ATP</name>
        <dbReference type="ChEBI" id="CHEBI:30616"/>
    </ligand>
</feature>
<evidence type="ECO:0000313" key="3">
    <source>
        <dbReference type="EMBL" id="GAQ92616.1"/>
    </source>
</evidence>
<keyword evidence="1" id="KW-0547">Nucleotide-binding</keyword>
<name>A0A1Y1IUT7_KLENI</name>
<dbReference type="InterPro" id="IPR035437">
    <property type="entry name" value="SNase_OB-fold_sf"/>
</dbReference>
<dbReference type="PROSITE" id="PS00107">
    <property type="entry name" value="PROTEIN_KINASE_ATP"/>
    <property type="match status" value="1"/>
</dbReference>
<keyword evidence="1" id="KW-0067">ATP-binding</keyword>
<dbReference type="InterPro" id="IPR000719">
    <property type="entry name" value="Prot_kinase_dom"/>
</dbReference>
<dbReference type="SMART" id="SM00220">
    <property type="entry name" value="S_TKc"/>
    <property type="match status" value="1"/>
</dbReference>
<protein>
    <submittedName>
        <fullName evidence="3">Protein kinase-like domain containing protein</fullName>
    </submittedName>
</protein>
<dbReference type="OrthoDB" id="10648066at2759"/>
<dbReference type="GO" id="GO:0005524">
    <property type="term" value="F:ATP binding"/>
    <property type="evidence" value="ECO:0007669"/>
    <property type="project" value="UniProtKB-UniRule"/>
</dbReference>
<dbReference type="GO" id="GO:0003676">
    <property type="term" value="F:nucleic acid binding"/>
    <property type="evidence" value="ECO:0007669"/>
    <property type="project" value="InterPro"/>
</dbReference>
<dbReference type="SUPFAM" id="SSF56112">
    <property type="entry name" value="Protein kinase-like (PK-like)"/>
    <property type="match status" value="1"/>
</dbReference>